<sequence>MGHTENLCEVRYSLESDDGRREWSGDIQADSRRQGGRQTSWWLRDERGGGGYGSSGDARRS</sequence>
<proteinExistence type="predicted"/>
<evidence type="ECO:0000313" key="2">
    <source>
        <dbReference type="EMBL" id="MCI91937.1"/>
    </source>
</evidence>
<feature type="compositionally biased region" description="Basic and acidic residues" evidence="1">
    <location>
        <begin position="19"/>
        <end position="33"/>
    </location>
</feature>
<dbReference type="EMBL" id="LXQA011286519">
    <property type="protein sequence ID" value="MCI91937.1"/>
    <property type="molecule type" value="Genomic_DNA"/>
</dbReference>
<feature type="region of interest" description="Disordered" evidence="1">
    <location>
        <begin position="19"/>
        <end position="61"/>
    </location>
</feature>
<evidence type="ECO:0000313" key="3">
    <source>
        <dbReference type="Proteomes" id="UP000265520"/>
    </source>
</evidence>
<evidence type="ECO:0000256" key="1">
    <source>
        <dbReference type="SAM" id="MobiDB-lite"/>
    </source>
</evidence>
<feature type="non-terminal residue" evidence="2">
    <location>
        <position position="61"/>
    </location>
</feature>
<name>A0A392VVI5_9FABA</name>
<comment type="caution">
    <text evidence="2">The sequence shown here is derived from an EMBL/GenBank/DDBJ whole genome shotgun (WGS) entry which is preliminary data.</text>
</comment>
<accession>A0A392VVI5</accession>
<reference evidence="2 3" key="1">
    <citation type="journal article" date="2018" name="Front. Plant Sci.">
        <title>Red Clover (Trifolium pratense) and Zigzag Clover (T. medium) - A Picture of Genomic Similarities and Differences.</title>
        <authorList>
            <person name="Dluhosova J."/>
            <person name="Istvanek J."/>
            <person name="Nedelnik J."/>
            <person name="Repkova J."/>
        </authorList>
    </citation>
    <scope>NUCLEOTIDE SEQUENCE [LARGE SCALE GENOMIC DNA]</scope>
    <source>
        <strain evidence="3">cv. 10/8</strain>
        <tissue evidence="2">Leaf</tissue>
    </source>
</reference>
<dbReference type="AlphaFoldDB" id="A0A392VVI5"/>
<protein>
    <submittedName>
        <fullName evidence="2">Uncharacterized protein</fullName>
    </submittedName>
</protein>
<keyword evidence="3" id="KW-1185">Reference proteome</keyword>
<dbReference type="Proteomes" id="UP000265520">
    <property type="component" value="Unassembled WGS sequence"/>
</dbReference>
<organism evidence="2 3">
    <name type="scientific">Trifolium medium</name>
    <dbReference type="NCBI Taxonomy" id="97028"/>
    <lineage>
        <taxon>Eukaryota</taxon>
        <taxon>Viridiplantae</taxon>
        <taxon>Streptophyta</taxon>
        <taxon>Embryophyta</taxon>
        <taxon>Tracheophyta</taxon>
        <taxon>Spermatophyta</taxon>
        <taxon>Magnoliopsida</taxon>
        <taxon>eudicotyledons</taxon>
        <taxon>Gunneridae</taxon>
        <taxon>Pentapetalae</taxon>
        <taxon>rosids</taxon>
        <taxon>fabids</taxon>
        <taxon>Fabales</taxon>
        <taxon>Fabaceae</taxon>
        <taxon>Papilionoideae</taxon>
        <taxon>50 kb inversion clade</taxon>
        <taxon>NPAAA clade</taxon>
        <taxon>Hologalegina</taxon>
        <taxon>IRL clade</taxon>
        <taxon>Trifolieae</taxon>
        <taxon>Trifolium</taxon>
    </lineage>
</organism>